<evidence type="ECO:0000313" key="9">
    <source>
        <dbReference type="EMBL" id="TGY62526.1"/>
    </source>
</evidence>
<dbReference type="PANTHER" id="PTHR30012">
    <property type="entry name" value="GENERAL SECRETION PATHWAY PROTEIN"/>
    <property type="match status" value="1"/>
</dbReference>
<evidence type="ECO:0000256" key="5">
    <source>
        <dbReference type="ARBA" id="ARBA00022989"/>
    </source>
</evidence>
<reference evidence="9 10" key="1">
    <citation type="submission" date="2019-04" db="EMBL/GenBank/DDBJ databases">
        <title>Microbes associate with the intestines of laboratory mice.</title>
        <authorList>
            <person name="Navarre W."/>
            <person name="Wong E."/>
            <person name="Huang K."/>
            <person name="Tropini C."/>
            <person name="Ng K."/>
            <person name="Yu B."/>
        </authorList>
    </citation>
    <scope>NUCLEOTIDE SEQUENCE [LARGE SCALE GENOMIC DNA]</scope>
    <source>
        <strain evidence="9 10">NM07_P-09</strain>
    </source>
</reference>
<organism evidence="9 10">
    <name type="scientific">Muricaecibacterium torontonense</name>
    <dbReference type="NCBI Taxonomy" id="3032871"/>
    <lineage>
        <taxon>Bacteria</taxon>
        <taxon>Bacillati</taxon>
        <taxon>Actinomycetota</taxon>
        <taxon>Coriobacteriia</taxon>
        <taxon>Coriobacteriales</taxon>
        <taxon>Atopobiaceae</taxon>
        <taxon>Muricaecibacterium</taxon>
    </lineage>
</organism>
<keyword evidence="5 7" id="KW-1133">Transmembrane helix</keyword>
<accession>A0A4S2F0W7</accession>
<evidence type="ECO:0000313" key="10">
    <source>
        <dbReference type="Proteomes" id="UP000310263"/>
    </source>
</evidence>
<dbReference type="AlphaFoldDB" id="A0A4S2F0W7"/>
<evidence type="ECO:0000259" key="8">
    <source>
        <dbReference type="Pfam" id="PF00482"/>
    </source>
</evidence>
<feature type="domain" description="Type II secretion system protein GspF" evidence="8">
    <location>
        <begin position="26"/>
        <end position="147"/>
    </location>
</feature>
<dbReference type="PANTHER" id="PTHR30012:SF0">
    <property type="entry name" value="TYPE II SECRETION SYSTEM PROTEIN F-RELATED"/>
    <property type="match status" value="1"/>
</dbReference>
<comment type="caution">
    <text evidence="9">The sequence shown here is derived from an EMBL/GenBank/DDBJ whole genome shotgun (WGS) entry which is preliminary data.</text>
</comment>
<dbReference type="Gene3D" id="1.20.81.30">
    <property type="entry name" value="Type II secretion system (T2SS), domain F"/>
    <property type="match status" value="1"/>
</dbReference>
<feature type="transmembrane region" description="Helical" evidence="7">
    <location>
        <begin position="124"/>
        <end position="150"/>
    </location>
</feature>
<feature type="transmembrane region" description="Helical" evidence="7">
    <location>
        <begin position="170"/>
        <end position="196"/>
    </location>
</feature>
<evidence type="ECO:0000256" key="1">
    <source>
        <dbReference type="ARBA" id="ARBA00004651"/>
    </source>
</evidence>
<evidence type="ECO:0000256" key="6">
    <source>
        <dbReference type="ARBA" id="ARBA00023136"/>
    </source>
</evidence>
<proteinExistence type="inferred from homology"/>
<comment type="subcellular location">
    <subcellularLocation>
        <location evidence="1">Cell membrane</location>
        <topology evidence="1">Multi-pass membrane protein</topology>
    </subcellularLocation>
</comment>
<evidence type="ECO:0000256" key="4">
    <source>
        <dbReference type="ARBA" id="ARBA00022692"/>
    </source>
</evidence>
<dbReference type="OrthoDB" id="1733538at2"/>
<dbReference type="InterPro" id="IPR003004">
    <property type="entry name" value="GspF/PilC"/>
</dbReference>
<dbReference type="InterPro" id="IPR042094">
    <property type="entry name" value="T2SS_GspF_sf"/>
</dbReference>
<keyword evidence="3" id="KW-1003">Cell membrane</keyword>
<evidence type="ECO:0000256" key="3">
    <source>
        <dbReference type="ARBA" id="ARBA00022475"/>
    </source>
</evidence>
<dbReference type="GO" id="GO:0005886">
    <property type="term" value="C:plasma membrane"/>
    <property type="evidence" value="ECO:0007669"/>
    <property type="project" value="UniProtKB-SubCell"/>
</dbReference>
<dbReference type="InterPro" id="IPR018076">
    <property type="entry name" value="T2SS_GspF_dom"/>
</dbReference>
<gene>
    <name evidence="9" type="ORF">E5334_03670</name>
</gene>
<protein>
    <submittedName>
        <fullName evidence="9">Type II secretion system F family protein</fullName>
    </submittedName>
</protein>
<evidence type="ECO:0000256" key="7">
    <source>
        <dbReference type="SAM" id="Phobius"/>
    </source>
</evidence>
<dbReference type="Proteomes" id="UP000310263">
    <property type="component" value="Unassembled WGS sequence"/>
</dbReference>
<sequence length="361" mass="37445">MANAANAAIGTPAAAHVIDDGTLSAFFETMAVLMDAGIQIDEALSMLAEDAAGTFKATYGSMYEQVAAGHTLAKAMEASGAFPTYATTLVTQGTTMGRLHETLMSLARYYGDQERILTRIKTSLGYPAALLCGMSLVLAFTVIGVLPVFINVYENLSGSLTEGSFSQVTLALTVGWVVLVVTVIAAVAALWVASLARNSKGHDKLMHLLERIPPTQEAAYGLALSRMVAGLSTNISSGTNVDEAVAAAAAGTSHPVLHLRTTQAHKLMVASDDPQGLVPALVAAQVIDPVYGRLLGITVRSGGIDESLEALSEDLARESMDSLLATIDGVEPLLSAFLTVAVGATLLAIMLPLVGIMASLA</sequence>
<keyword evidence="10" id="KW-1185">Reference proteome</keyword>
<evidence type="ECO:0000256" key="2">
    <source>
        <dbReference type="ARBA" id="ARBA00005745"/>
    </source>
</evidence>
<dbReference type="RefSeq" id="WP_136012255.1">
    <property type="nucleotide sequence ID" value="NZ_SRYE01000002.1"/>
</dbReference>
<feature type="transmembrane region" description="Helical" evidence="7">
    <location>
        <begin position="333"/>
        <end position="358"/>
    </location>
</feature>
<dbReference type="EMBL" id="SRYE01000002">
    <property type="protein sequence ID" value="TGY62526.1"/>
    <property type="molecule type" value="Genomic_DNA"/>
</dbReference>
<keyword evidence="6 7" id="KW-0472">Membrane</keyword>
<comment type="similarity">
    <text evidence="2">Belongs to the GSP F family.</text>
</comment>
<feature type="domain" description="Type II secretion system protein GspF" evidence="8">
    <location>
        <begin position="231"/>
        <end position="352"/>
    </location>
</feature>
<dbReference type="Pfam" id="PF00482">
    <property type="entry name" value="T2SSF"/>
    <property type="match status" value="2"/>
</dbReference>
<name>A0A4S2F0W7_9ACTN</name>
<keyword evidence="4 7" id="KW-0812">Transmembrane</keyword>